<evidence type="ECO:0000313" key="2">
    <source>
        <dbReference type="Proteomes" id="UP000249898"/>
    </source>
</evidence>
<accession>A0A2Z4PMG0</accession>
<dbReference type="RefSeq" id="WP_112134850.1">
    <property type="nucleotide sequence ID" value="NZ_CP016181.1"/>
</dbReference>
<proteinExistence type="predicted"/>
<dbReference type="Proteomes" id="UP000249898">
    <property type="component" value="Chromosome"/>
</dbReference>
<reference evidence="1 2" key="1">
    <citation type="submission" date="2016-06" db="EMBL/GenBank/DDBJ databases">
        <title>The sequenced genome of the ice-adhering bacterium Marinomonas primoryensis, from Antarctica.</title>
        <authorList>
            <person name="Graham L."/>
            <person name="Vance T.D.R."/>
            <person name="Davies P.L."/>
        </authorList>
    </citation>
    <scope>NUCLEOTIDE SEQUENCE [LARGE SCALE GENOMIC DNA]</scope>
    <source>
        <strain evidence="1 2">AceL</strain>
    </source>
</reference>
<protein>
    <submittedName>
        <fullName evidence="1">Uncharacterized protein</fullName>
    </submittedName>
</protein>
<sequence>MAKKKLTKGQIEGIRLVADIFMIRDLDKNVMKNDKNLAKHSEDLMKHLEKEVPILFVAEAELKKQYGEVRKYWLEKLLQCKD</sequence>
<dbReference type="AlphaFoldDB" id="A0A2Z4PMG0"/>
<organism evidence="1 2">
    <name type="scientific">Marinomonas primoryensis</name>
    <dbReference type="NCBI Taxonomy" id="178399"/>
    <lineage>
        <taxon>Bacteria</taxon>
        <taxon>Pseudomonadati</taxon>
        <taxon>Pseudomonadota</taxon>
        <taxon>Gammaproteobacteria</taxon>
        <taxon>Oceanospirillales</taxon>
        <taxon>Oceanospirillaceae</taxon>
        <taxon>Marinomonas</taxon>
    </lineage>
</organism>
<gene>
    <name evidence="1" type="ORF">A8139_00820</name>
</gene>
<dbReference type="EMBL" id="CP016181">
    <property type="protein sequence ID" value="AWX98695.1"/>
    <property type="molecule type" value="Genomic_DNA"/>
</dbReference>
<evidence type="ECO:0000313" key="1">
    <source>
        <dbReference type="EMBL" id="AWX98695.1"/>
    </source>
</evidence>
<name>A0A2Z4PMG0_9GAMM</name>